<evidence type="ECO:0000256" key="1">
    <source>
        <dbReference type="ARBA" id="ARBA00023015"/>
    </source>
</evidence>
<dbReference type="Pfam" id="PF13377">
    <property type="entry name" value="Peripla_BP_3"/>
    <property type="match status" value="1"/>
</dbReference>
<dbReference type="Proteomes" id="UP001157125">
    <property type="component" value="Unassembled WGS sequence"/>
</dbReference>
<evidence type="ECO:0000313" key="5">
    <source>
        <dbReference type="EMBL" id="GMA36616.1"/>
    </source>
</evidence>
<dbReference type="PANTHER" id="PTHR30146:SF109">
    <property type="entry name" value="HTH-TYPE TRANSCRIPTIONAL REGULATOR GALS"/>
    <property type="match status" value="1"/>
</dbReference>
<evidence type="ECO:0000259" key="4">
    <source>
        <dbReference type="Pfam" id="PF13377"/>
    </source>
</evidence>
<evidence type="ECO:0000256" key="3">
    <source>
        <dbReference type="ARBA" id="ARBA00023163"/>
    </source>
</evidence>
<dbReference type="EMBL" id="BSUN01000001">
    <property type="protein sequence ID" value="GMA36616.1"/>
    <property type="molecule type" value="Genomic_DNA"/>
</dbReference>
<evidence type="ECO:0000313" key="6">
    <source>
        <dbReference type="Proteomes" id="UP001157125"/>
    </source>
</evidence>
<dbReference type="RefSeq" id="WP_284328665.1">
    <property type="nucleotide sequence ID" value="NZ_BSUN01000001.1"/>
</dbReference>
<sequence>MDAVFAANDLLAIGVQQALLSGAEPVKIPGDVALVGYDDISFAAAAVVPISSVRQPRRQIGSTAVDLLLAERDKRPDATREHVLFQPEARDPRVVPDALTPHTLNRIGARHPGGTAGHEATRRAAGSRLVHTVGMKRVLAVPAVVVAVAASLALAGCSGGAALPEREPEAVGTADAVVTEGDQTRVSFVPDAGYEYFDGTTFVLTDDIPVTGAVEDAADIAEGDSIQVWSEACAESFPVQCQVEAVEVLD</sequence>
<proteinExistence type="predicted"/>
<feature type="domain" description="Transcriptional regulator LacI/GalR-like sensor" evidence="4">
    <location>
        <begin position="2"/>
        <end position="83"/>
    </location>
</feature>
<dbReference type="InterPro" id="IPR046335">
    <property type="entry name" value="LacI/GalR-like_sensor"/>
</dbReference>
<evidence type="ECO:0000256" key="2">
    <source>
        <dbReference type="ARBA" id="ARBA00023125"/>
    </source>
</evidence>
<accession>A0ABQ6IHG7</accession>
<keyword evidence="2" id="KW-0238">DNA-binding</keyword>
<keyword evidence="6" id="KW-1185">Reference proteome</keyword>
<dbReference type="InterPro" id="IPR028082">
    <property type="entry name" value="Peripla_BP_I"/>
</dbReference>
<organism evidence="5 6">
    <name type="scientific">Demequina litorisediminis</name>
    <dbReference type="NCBI Taxonomy" id="1849022"/>
    <lineage>
        <taxon>Bacteria</taxon>
        <taxon>Bacillati</taxon>
        <taxon>Actinomycetota</taxon>
        <taxon>Actinomycetes</taxon>
        <taxon>Micrococcales</taxon>
        <taxon>Demequinaceae</taxon>
        <taxon>Demequina</taxon>
    </lineage>
</organism>
<dbReference type="PANTHER" id="PTHR30146">
    <property type="entry name" value="LACI-RELATED TRANSCRIPTIONAL REPRESSOR"/>
    <property type="match status" value="1"/>
</dbReference>
<name>A0ABQ6IHG7_9MICO</name>
<protein>
    <recommendedName>
        <fullName evidence="4">Transcriptional regulator LacI/GalR-like sensor domain-containing protein</fullName>
    </recommendedName>
</protein>
<keyword evidence="3" id="KW-0804">Transcription</keyword>
<dbReference type="Gene3D" id="3.40.50.2300">
    <property type="match status" value="2"/>
</dbReference>
<comment type="caution">
    <text evidence="5">The sequence shown here is derived from an EMBL/GenBank/DDBJ whole genome shotgun (WGS) entry which is preliminary data.</text>
</comment>
<reference evidence="6" key="1">
    <citation type="journal article" date="2019" name="Int. J. Syst. Evol. Microbiol.">
        <title>The Global Catalogue of Microorganisms (GCM) 10K type strain sequencing project: providing services to taxonomists for standard genome sequencing and annotation.</title>
        <authorList>
            <consortium name="The Broad Institute Genomics Platform"/>
            <consortium name="The Broad Institute Genome Sequencing Center for Infectious Disease"/>
            <person name="Wu L."/>
            <person name="Ma J."/>
        </authorList>
    </citation>
    <scope>NUCLEOTIDE SEQUENCE [LARGE SCALE GENOMIC DNA]</scope>
    <source>
        <strain evidence="6">NBRC 112299</strain>
    </source>
</reference>
<dbReference type="SUPFAM" id="SSF53822">
    <property type="entry name" value="Periplasmic binding protein-like I"/>
    <property type="match status" value="1"/>
</dbReference>
<gene>
    <name evidence="5" type="ORF">GCM10025876_28200</name>
</gene>
<keyword evidence="1" id="KW-0805">Transcription regulation</keyword>